<proteinExistence type="inferred from homology"/>
<sequence length="443" mass="49335">MYDSNEKPFIKYRGCIIMGSTGSPSGMDKEDINNIAQKKSTKDPDEFSQYLIDRMHQLEEHNIRLKEETRKVESEKKFAESQKVKYEREVRRLRSEIERMKAPPLLVGTVMEELDGERVLIKSSAGPNFVVNISTFISKDEIYPGAQVALNQQSLAVVNVLPAPKDPLVHGMEIIETPTVSYADIGGLDAQIEEIKEAVELPLIAPERFEAVGVEPPKGVLLIGPPGTGKTMLAKAVANETKATFIRIVGSELVQKYIGEGARLVREIFVMAREKSPSIIFIDELDAVGARRIDTGTSGDREVQRTLMQLLAEMDGFDPRGNVKLMAATNRHDILDPALLRPGRFDRIITVPIPSFEARIEILKLHSRKMKIAPGINFERMAALTPDATGADLKAITMEAGMFAVREERDVVEWSDFERAIEKVMKSTRPSLESRNSGGVMFA</sequence>
<evidence type="ECO:0000256" key="6">
    <source>
        <dbReference type="ARBA" id="ARBA00022942"/>
    </source>
</evidence>
<feature type="domain" description="AAA+ ATPase" evidence="11">
    <location>
        <begin position="216"/>
        <end position="355"/>
    </location>
</feature>
<dbReference type="Gene3D" id="2.40.50.140">
    <property type="entry name" value="Nucleic acid-binding proteins"/>
    <property type="match status" value="1"/>
</dbReference>
<dbReference type="Gene3D" id="3.40.50.300">
    <property type="entry name" value="P-loop containing nucleotide triphosphate hydrolases"/>
    <property type="match status" value="1"/>
</dbReference>
<keyword evidence="7 9" id="KW-0175">Coiled coil</keyword>
<dbReference type="NCBIfam" id="TIGR01242">
    <property type="entry name" value="proteasome-activating nucleotidase"/>
    <property type="match status" value="1"/>
</dbReference>
<keyword evidence="4 9" id="KW-0547">Nucleotide-binding</keyword>
<feature type="binding site" evidence="9">
    <location>
        <position position="366"/>
    </location>
    <ligand>
        <name>ATP</name>
        <dbReference type="ChEBI" id="CHEBI:30616"/>
    </ligand>
</feature>
<evidence type="ECO:0000256" key="2">
    <source>
        <dbReference type="ARBA" id="ARBA00006914"/>
    </source>
</evidence>
<dbReference type="GO" id="GO:0022623">
    <property type="term" value="C:proteasome-activating nucleotidase complex"/>
    <property type="evidence" value="ECO:0007669"/>
    <property type="project" value="UniProtKB-UniRule"/>
</dbReference>
<dbReference type="CDD" id="cd19502">
    <property type="entry name" value="RecA-like_PAN_like"/>
    <property type="match status" value="1"/>
</dbReference>
<comment type="function">
    <text evidence="9">ATPase which is responsible for recognizing, binding, unfolding and translocation of substrate proteins into the archaeal 20S proteasome core particle. Is essential for opening the gate of the 20S proteasome via an interaction with its C-terminus, thereby allowing substrate entry and access to the site of proteolysis. Thus, the C-termini of the proteasomal ATPase function like a 'key in a lock' to induce gate opening and therefore regulate proteolysis. Unfolding activity requires energy from ATP hydrolysis, whereas ATP binding alone promotes ATPase-20S proteasome association which triggers gate opening, and supports translocation of unfolded substrates.</text>
</comment>
<dbReference type="Pfam" id="PF16450">
    <property type="entry name" value="Prot_ATP_ID_OB_C"/>
    <property type="match status" value="1"/>
</dbReference>
<dbReference type="InterPro" id="IPR012340">
    <property type="entry name" value="NA-bd_OB-fold"/>
</dbReference>
<dbReference type="NCBIfam" id="NF003069">
    <property type="entry name" value="PRK03992.1"/>
    <property type="match status" value="1"/>
</dbReference>
<keyword evidence="13" id="KW-1185">Reference proteome</keyword>
<comment type="subunit">
    <text evidence="9">Homohexamer. The hexameric complex has a two-ring architecture resembling a top hat that caps the 20S proteasome core at one or both ends. Upon ATP-binding, the C-terminus of PAN interacts with the alpha-rings of the proteasome core by binding to the intersubunit pockets.</text>
</comment>
<dbReference type="FunFam" id="3.40.50.300:FF:000033">
    <property type="entry name" value="26S protease regulatory subunit 6B"/>
    <property type="match status" value="1"/>
</dbReference>
<dbReference type="PANTHER" id="PTHR23073">
    <property type="entry name" value="26S PROTEASOME REGULATORY SUBUNIT"/>
    <property type="match status" value="1"/>
</dbReference>
<keyword evidence="8 9" id="KW-0143">Chaperone</keyword>
<evidence type="ECO:0000313" key="12">
    <source>
        <dbReference type="EMBL" id="OFV67203.1"/>
    </source>
</evidence>
<evidence type="ECO:0000256" key="1">
    <source>
        <dbReference type="ARBA" id="ARBA00004496"/>
    </source>
</evidence>
<keyword evidence="5 9" id="KW-0067">ATP-binding</keyword>
<dbReference type="InterPro" id="IPR003960">
    <property type="entry name" value="ATPase_AAA_CS"/>
</dbReference>
<dbReference type="Proteomes" id="UP000186940">
    <property type="component" value="Unassembled WGS sequence"/>
</dbReference>
<dbReference type="InterPro" id="IPR041569">
    <property type="entry name" value="AAA_lid_3"/>
</dbReference>
<keyword evidence="6 9" id="KW-0647">Proteasome</keyword>
<dbReference type="STRING" id="1838285.SCAL_001644"/>
<comment type="domain">
    <text evidence="9">Consists of three main regions, an N-terminal coiled-coil domain that may assist in substrate recognition, an interdomain involved in PAN hexamerization, and a C-terminal ATPase domain of the AAA type.</text>
</comment>
<dbReference type="PROSITE" id="PS00674">
    <property type="entry name" value="AAA"/>
    <property type="match status" value="1"/>
</dbReference>
<dbReference type="Gene3D" id="1.10.8.60">
    <property type="match status" value="1"/>
</dbReference>
<evidence type="ECO:0000313" key="13">
    <source>
        <dbReference type="Proteomes" id="UP000186940"/>
    </source>
</evidence>
<dbReference type="AlphaFoldDB" id="A0A1F2P7M5"/>
<protein>
    <recommendedName>
        <fullName evidence="9">Proteasome-activating nucleotidase</fullName>
        <shortName evidence="9">PAN</shortName>
    </recommendedName>
    <alternativeName>
        <fullName evidence="9">Proteasomal ATPase</fullName>
    </alternativeName>
    <alternativeName>
        <fullName evidence="9">Proteasome regulatory ATPase</fullName>
    </alternativeName>
    <alternativeName>
        <fullName evidence="9">Proteasome regulatory particle</fullName>
    </alternativeName>
</protein>
<dbReference type="GO" id="GO:0016887">
    <property type="term" value="F:ATP hydrolysis activity"/>
    <property type="evidence" value="ECO:0007669"/>
    <property type="project" value="UniProtKB-UniRule"/>
</dbReference>
<evidence type="ECO:0000256" key="10">
    <source>
        <dbReference type="RuleBase" id="RU003651"/>
    </source>
</evidence>
<dbReference type="GO" id="GO:0043335">
    <property type="term" value="P:protein unfolding"/>
    <property type="evidence" value="ECO:0007669"/>
    <property type="project" value="UniProtKB-UniRule"/>
</dbReference>
<comment type="similarity">
    <text evidence="2 9 10">Belongs to the AAA ATPase family.</text>
</comment>
<accession>A0A1F2P7M5</accession>
<comment type="caution">
    <text evidence="12">The sequence shown here is derived from an EMBL/GenBank/DDBJ whole genome shotgun (WGS) entry which is preliminary data.</text>
</comment>
<keyword evidence="3 9" id="KW-0963">Cytoplasm</keyword>
<dbReference type="InterPro" id="IPR050221">
    <property type="entry name" value="26S_Proteasome_ATPase"/>
</dbReference>
<evidence type="ECO:0000256" key="7">
    <source>
        <dbReference type="ARBA" id="ARBA00023054"/>
    </source>
</evidence>
<evidence type="ECO:0000256" key="4">
    <source>
        <dbReference type="ARBA" id="ARBA00022741"/>
    </source>
</evidence>
<evidence type="ECO:0000256" key="9">
    <source>
        <dbReference type="HAMAP-Rule" id="MF_00553"/>
    </source>
</evidence>
<name>A0A1F2P7M5_9EURY</name>
<dbReference type="InterPro" id="IPR003959">
    <property type="entry name" value="ATPase_AAA_core"/>
</dbReference>
<evidence type="ECO:0000256" key="8">
    <source>
        <dbReference type="ARBA" id="ARBA00023186"/>
    </source>
</evidence>
<dbReference type="GO" id="GO:0005737">
    <property type="term" value="C:cytoplasm"/>
    <property type="evidence" value="ECO:0007669"/>
    <property type="project" value="UniProtKB-SubCell"/>
</dbReference>
<dbReference type="InterPro" id="IPR032501">
    <property type="entry name" value="Prot_ATP_ID_OB_2nd"/>
</dbReference>
<dbReference type="PATRIC" id="fig|1838285.3.peg.1671"/>
<dbReference type="HAMAP" id="MF_00553">
    <property type="entry name" value="PAN"/>
    <property type="match status" value="1"/>
</dbReference>
<dbReference type="EMBL" id="LYOS01000006">
    <property type="protein sequence ID" value="OFV67203.1"/>
    <property type="molecule type" value="Genomic_DNA"/>
</dbReference>
<dbReference type="Pfam" id="PF00004">
    <property type="entry name" value="AAA"/>
    <property type="match status" value="1"/>
</dbReference>
<dbReference type="InterPro" id="IPR003593">
    <property type="entry name" value="AAA+_ATPase"/>
</dbReference>
<dbReference type="SMART" id="SM00382">
    <property type="entry name" value="AAA"/>
    <property type="match status" value="1"/>
</dbReference>
<dbReference type="GO" id="GO:0010498">
    <property type="term" value="P:proteasomal protein catabolic process"/>
    <property type="evidence" value="ECO:0007669"/>
    <property type="project" value="UniProtKB-UniRule"/>
</dbReference>
<reference evidence="12" key="1">
    <citation type="submission" date="2016-05" db="EMBL/GenBank/DDBJ databases">
        <title>Microbial consortia oxidize butane by reversing methanogenesis.</title>
        <authorList>
            <person name="Laso-Perez R."/>
            <person name="Richter M."/>
            <person name="Wegener G."/>
            <person name="Musat F."/>
        </authorList>
    </citation>
    <scope>NUCLEOTIDE SEQUENCE [LARGE SCALE GENOMIC DNA]</scope>
    <source>
        <strain evidence="12">BOX2</strain>
    </source>
</reference>
<organism evidence="12 13">
    <name type="scientific">Candidatus Syntropharchaeum caldarium</name>
    <dbReference type="NCBI Taxonomy" id="1838285"/>
    <lineage>
        <taxon>Archaea</taxon>
        <taxon>Methanobacteriati</taxon>
        <taxon>Methanobacteriota</taxon>
        <taxon>Stenosarchaea group</taxon>
        <taxon>Methanomicrobia</taxon>
        <taxon>Methanosarcinales</taxon>
        <taxon>ANME-2 cluster</taxon>
        <taxon>Candidatus Syntropharchaeum</taxon>
    </lineage>
</organism>
<comment type="subcellular location">
    <subcellularLocation>
        <location evidence="1 9">Cytoplasm</location>
    </subcellularLocation>
</comment>
<gene>
    <name evidence="9" type="primary">pan</name>
    <name evidence="12" type="ORF">SCAL_001644</name>
</gene>
<dbReference type="InterPro" id="IPR027417">
    <property type="entry name" value="P-loop_NTPase"/>
</dbReference>
<evidence type="ECO:0000256" key="5">
    <source>
        <dbReference type="ARBA" id="ARBA00022840"/>
    </source>
</evidence>
<dbReference type="FunFam" id="1.10.8.60:FF:000006">
    <property type="entry name" value="26S protease regulatory subunit 8"/>
    <property type="match status" value="1"/>
</dbReference>
<feature type="coiled-coil region" evidence="9">
    <location>
        <begin position="55"/>
        <end position="96"/>
    </location>
</feature>
<evidence type="ECO:0000256" key="3">
    <source>
        <dbReference type="ARBA" id="ARBA00022490"/>
    </source>
</evidence>
<evidence type="ECO:0000259" key="11">
    <source>
        <dbReference type="SMART" id="SM00382"/>
    </source>
</evidence>
<dbReference type="SUPFAM" id="SSF52540">
    <property type="entry name" value="P-loop containing nucleoside triphosphate hydrolases"/>
    <property type="match status" value="1"/>
</dbReference>
<dbReference type="InterPro" id="IPR023501">
    <property type="entry name" value="Nucleotidase_PAN"/>
</dbReference>
<feature type="binding site" evidence="9">
    <location>
        <begin position="227"/>
        <end position="232"/>
    </location>
    <ligand>
        <name>ATP</name>
        <dbReference type="ChEBI" id="CHEBI:30616"/>
    </ligand>
</feature>
<dbReference type="Pfam" id="PF17862">
    <property type="entry name" value="AAA_lid_3"/>
    <property type="match status" value="1"/>
</dbReference>
<dbReference type="GO" id="GO:0005524">
    <property type="term" value="F:ATP binding"/>
    <property type="evidence" value="ECO:0007669"/>
    <property type="project" value="UniProtKB-UniRule"/>
</dbReference>